<dbReference type="EMBL" id="CP022386">
    <property type="protein sequence ID" value="ATA87699.1"/>
    <property type="molecule type" value="Genomic_DNA"/>
</dbReference>
<dbReference type="AlphaFoldDB" id="A0A250FRA3"/>
<feature type="signal peptide" evidence="1">
    <location>
        <begin position="1"/>
        <end position="19"/>
    </location>
</feature>
<evidence type="ECO:0000313" key="3">
    <source>
        <dbReference type="EMBL" id="MEB3040790.1"/>
    </source>
</evidence>
<evidence type="ECO:0000256" key="1">
    <source>
        <dbReference type="SAM" id="SignalP"/>
    </source>
</evidence>
<reference evidence="2" key="1">
    <citation type="journal article" date="2017" name="Genome Announc.">
        <title>Twelve Complete Reference Genomes of Clinical Isolates in the Capnocytophaga Genus.</title>
        <authorList>
            <person name="Villarma A."/>
            <person name="Gulvik C.A."/>
            <person name="Rowe L.A."/>
            <person name="Sheth M."/>
            <person name="Juieng P."/>
            <person name="Nicholson A.C."/>
            <person name="Loparev V.N."/>
            <person name="McQuiston J.R."/>
        </authorList>
    </citation>
    <scope>NUCLEOTIDE SEQUENCE</scope>
    <source>
        <strain evidence="2">H1496</strain>
    </source>
</reference>
<keyword evidence="5" id="KW-1185">Reference proteome</keyword>
<dbReference type="Proteomes" id="UP000217250">
    <property type="component" value="Chromosome"/>
</dbReference>
<gene>
    <name evidence="2" type="ORF">CGC50_11425</name>
    <name evidence="3" type="ORF">VJJ49_08825</name>
</gene>
<evidence type="ECO:0000313" key="2">
    <source>
        <dbReference type="EMBL" id="ATA87699.1"/>
    </source>
</evidence>
<proteinExistence type="predicted"/>
<sequence>MRKLLILASLILAIGSASAQQASLDRGGVQLNGGFGFTGWGIPVYLGLDFGVAPQITVGGELFYRTDKIAGVRYNNFGVLANGNYHFDKLFRLPSQVDVYAGVSLGFYSWNNDYSGYNRYWVSDYDSGLGLRVQTGGRYFFTDNFGVNAELFVENNAGNSITSGGFKAGVTYQF</sequence>
<dbReference type="OrthoDB" id="658990at2"/>
<dbReference type="Proteomes" id="UP001324270">
    <property type="component" value="Unassembled WGS sequence"/>
</dbReference>
<dbReference type="OMA" id="ANGNYHF"/>
<name>A0A250FRA3_9FLAO</name>
<accession>A0A250FRA3</accession>
<dbReference type="GeneID" id="84809158"/>
<evidence type="ECO:0000313" key="4">
    <source>
        <dbReference type="Proteomes" id="UP000217250"/>
    </source>
</evidence>
<organism evidence="2 4">
    <name type="scientific">Capnocytophaga gingivalis</name>
    <dbReference type="NCBI Taxonomy" id="1017"/>
    <lineage>
        <taxon>Bacteria</taxon>
        <taxon>Pseudomonadati</taxon>
        <taxon>Bacteroidota</taxon>
        <taxon>Flavobacteriia</taxon>
        <taxon>Flavobacteriales</taxon>
        <taxon>Flavobacteriaceae</taxon>
        <taxon>Capnocytophaga</taxon>
    </lineage>
</organism>
<dbReference type="RefSeq" id="WP_002669437.1">
    <property type="nucleotide sequence ID" value="NZ_CAJPPZ010000047.1"/>
</dbReference>
<dbReference type="InterPro" id="IPR011250">
    <property type="entry name" value="OMP/PagP_B-barrel"/>
</dbReference>
<protein>
    <submittedName>
        <fullName evidence="3">Outer membrane beta-barrel protein</fullName>
    </submittedName>
</protein>
<keyword evidence="1" id="KW-0732">Signal</keyword>
<dbReference type="Gene3D" id="2.40.160.20">
    <property type="match status" value="1"/>
</dbReference>
<reference evidence="3 5" key="3">
    <citation type="submission" date="2023-12" db="EMBL/GenBank/DDBJ databases">
        <title>Genomic sequences of Capnocytophaga and Parvimonas strains.</title>
        <authorList>
            <person name="Watt R.M."/>
            <person name="Wang M."/>
            <person name="Yang T."/>
            <person name="Tong W.M."/>
        </authorList>
    </citation>
    <scope>NUCLEOTIDE SEQUENCE [LARGE SCALE GENOMIC DNA]</scope>
    <source>
        <strain evidence="3 5">CCUG 13156</strain>
    </source>
</reference>
<dbReference type="EMBL" id="JAYKBV010000011">
    <property type="protein sequence ID" value="MEB3040790.1"/>
    <property type="molecule type" value="Genomic_DNA"/>
</dbReference>
<dbReference type="KEGG" id="cgh:CGC50_11425"/>
<reference evidence="4" key="2">
    <citation type="submission" date="2017-06" db="EMBL/GenBank/DDBJ databases">
        <title>Capnocytophaga spp. assemblies.</title>
        <authorList>
            <person name="Gulvik C.A."/>
        </authorList>
    </citation>
    <scope>NUCLEOTIDE SEQUENCE [LARGE SCALE GENOMIC DNA]</scope>
    <source>
        <strain evidence="4">H1496</strain>
    </source>
</reference>
<feature type="chain" id="PRO_5012919439" evidence="1">
    <location>
        <begin position="20"/>
        <end position="174"/>
    </location>
</feature>
<dbReference type="SUPFAM" id="SSF56925">
    <property type="entry name" value="OMPA-like"/>
    <property type="match status" value="1"/>
</dbReference>
<evidence type="ECO:0000313" key="5">
    <source>
        <dbReference type="Proteomes" id="UP001324270"/>
    </source>
</evidence>